<dbReference type="Proteomes" id="UP000028186">
    <property type="component" value="Plasmid pHAMBI1141a"/>
</dbReference>
<accession>A0A068TGU0</accession>
<proteinExistence type="predicted"/>
<dbReference type="KEGG" id="ngl:RG1141_PA08350"/>
<dbReference type="PATRIC" id="fig|1028801.3.peg.5435"/>
<reference evidence="4" key="1">
    <citation type="journal article" date="2014" name="BMC Genomics">
        <title>Genome sequencing of two Neorhizobium galegae strains reveals a noeT gene responsible for the unusual acetylation of the nodulation factors.</title>
        <authorList>
            <person name="Osterman J."/>
            <person name="Marsh J."/>
            <person name="Laine P.K."/>
            <person name="Zeng Z."/>
            <person name="Alatalo E."/>
            <person name="Sullivan J.T."/>
            <person name="Young J.P."/>
            <person name="Thomas-Oates J."/>
            <person name="Paulin L."/>
            <person name="Lindstrom K."/>
        </authorList>
    </citation>
    <scope>NUCLEOTIDE SEQUENCE [LARGE SCALE GENOMIC DNA]</scope>
    <source>
        <strain evidence="4">HAMBI 1141</strain>
        <plasmid evidence="4">II</plasmid>
    </source>
</reference>
<dbReference type="InterPro" id="IPR015995">
    <property type="entry name" value="MlrC_N"/>
</dbReference>
<geneLocation type="plasmid" evidence="4">
    <name>II</name>
</geneLocation>
<dbReference type="eggNOG" id="COG5476">
    <property type="taxonomic scope" value="Bacteria"/>
</dbReference>
<sequence length="503" mass="54201">MNVPSQRPRIAVGRLYHESNRLNPQPATADQFEIQRGEAVFECAGSTLGGIIRYLRQANVEILPLISVSGPPSGLVVHEFYEAICTELVERIQASRPDAIILDLHGAAASTEIADLEGDLLAHLRRHVGPFVPIGIGLDLHAHLTDPMLENTDICVACKENPHSDVVECGMRAAELTLQVLRGDLRPVVISARVPMILPGAGETASGPLGEIHDKARELAARTSGVVDISIYNVFRYADDYNIGQMVTVMTDGAVSLASEVAKELAWAFWDNRERFVDDLFEKQDAFEIVRSQPANRPYVMADMGDRILAGAPGDSTVLLAEVLDHFAELRGALTITDAASVKHAQDAGLGATVTLDVGGQVSPGLSSRRITGNVIHLSDGAYTLAGPFHGGEASSLGAAAVVLVEERVFVLLTSKPAFSHDPAVFTSQGIDLKSIDFVVVKSGYHFTMNFKGIATPLLVSTPGVGYYRKGIFRYDKSRFWPEHDIDLKAIETKAFGGKLSSA</sequence>
<dbReference type="RefSeq" id="WP_040124843.1">
    <property type="nucleotide sequence ID" value="NZ_HG938356.1"/>
</dbReference>
<dbReference type="Pfam" id="PF07171">
    <property type="entry name" value="MlrC_C"/>
    <property type="match status" value="1"/>
</dbReference>
<protein>
    <submittedName>
        <fullName evidence="3">Microcystin LR degradation protein MlrC-like protein</fullName>
    </submittedName>
</protein>
<name>A0A068TGU0_NEOGA</name>
<dbReference type="HOGENOM" id="CLU_028172_1_0_5"/>
<dbReference type="InterPro" id="IPR010799">
    <property type="entry name" value="MlrC_C"/>
</dbReference>
<organism evidence="3 4">
    <name type="scientific">Neorhizobium galegae bv. officinalis bv. officinalis str. HAMBI 1141</name>
    <dbReference type="NCBI Taxonomy" id="1028801"/>
    <lineage>
        <taxon>Bacteria</taxon>
        <taxon>Pseudomonadati</taxon>
        <taxon>Pseudomonadota</taxon>
        <taxon>Alphaproteobacteria</taxon>
        <taxon>Hyphomicrobiales</taxon>
        <taxon>Rhizobiaceae</taxon>
        <taxon>Rhizobium/Agrobacterium group</taxon>
        <taxon>Neorhizobium</taxon>
    </lineage>
</organism>
<feature type="domain" description="Microcystin LR degradation protein MlrC N-terminal" evidence="2">
    <location>
        <begin position="9"/>
        <end position="286"/>
    </location>
</feature>
<dbReference type="Pfam" id="PF07364">
    <property type="entry name" value="DUF1485"/>
    <property type="match status" value="1"/>
</dbReference>
<evidence type="ECO:0000313" key="4">
    <source>
        <dbReference type="Proteomes" id="UP000028186"/>
    </source>
</evidence>
<keyword evidence="3" id="KW-0614">Plasmid</keyword>
<evidence type="ECO:0000259" key="2">
    <source>
        <dbReference type="Pfam" id="PF07364"/>
    </source>
</evidence>
<evidence type="ECO:0000313" key="3">
    <source>
        <dbReference type="EMBL" id="CDN57667.1"/>
    </source>
</evidence>
<dbReference type="AlphaFoldDB" id="A0A068TGU0"/>
<gene>
    <name evidence="3" type="ORF">RG1141_PA08350</name>
</gene>
<feature type="domain" description="Microcystin LR degradation protein MlrC C-terminal" evidence="1">
    <location>
        <begin position="301"/>
        <end position="465"/>
    </location>
</feature>
<evidence type="ECO:0000259" key="1">
    <source>
        <dbReference type="Pfam" id="PF07171"/>
    </source>
</evidence>
<dbReference type="EMBL" id="HG938356">
    <property type="protein sequence ID" value="CDN57667.1"/>
    <property type="molecule type" value="Genomic_DNA"/>
</dbReference>